<keyword evidence="1" id="KW-0472">Membrane</keyword>
<feature type="transmembrane region" description="Helical" evidence="1">
    <location>
        <begin position="78"/>
        <end position="98"/>
    </location>
</feature>
<protein>
    <submittedName>
        <fullName evidence="2">Uncharacterized protein</fullName>
    </submittedName>
</protein>
<organism evidence="2">
    <name type="scientific">Harvfovirus sp</name>
    <dbReference type="NCBI Taxonomy" id="2487768"/>
    <lineage>
        <taxon>Viruses</taxon>
        <taxon>Varidnaviria</taxon>
        <taxon>Bamfordvirae</taxon>
        <taxon>Nucleocytoviricota</taxon>
        <taxon>Megaviricetes</taxon>
        <taxon>Imitervirales</taxon>
        <taxon>Mimiviridae</taxon>
        <taxon>Klosneuvirinae</taxon>
    </lineage>
</organism>
<feature type="transmembrane region" description="Helical" evidence="1">
    <location>
        <begin position="104"/>
        <end position="123"/>
    </location>
</feature>
<accession>A0A3G5A671</accession>
<keyword evidence="1" id="KW-0812">Transmembrane</keyword>
<reference evidence="2" key="1">
    <citation type="submission" date="2018-10" db="EMBL/GenBank/DDBJ databases">
        <title>Hidden diversity of soil giant viruses.</title>
        <authorList>
            <person name="Schulz F."/>
            <person name="Alteio L."/>
            <person name="Goudeau D."/>
            <person name="Ryan E.M."/>
            <person name="Malmstrom R.R."/>
            <person name="Blanchard J."/>
            <person name="Woyke T."/>
        </authorList>
    </citation>
    <scope>NUCLEOTIDE SEQUENCE</scope>
    <source>
        <strain evidence="2">HAV1</strain>
    </source>
</reference>
<name>A0A3G5A671_9VIRU</name>
<sequence>MHRTAQLFSQRIVRNVGTRHFASVSRATVLPMMFSPMIKPQRRSDLPLIGKCQSFHHLGFVPKPNMILKRDLTGGEPYVIAAAFLTGIGVMNSIDAASNGNYPLLVMSGLTIFFGLSTIAISFS</sequence>
<evidence type="ECO:0000256" key="1">
    <source>
        <dbReference type="SAM" id="Phobius"/>
    </source>
</evidence>
<gene>
    <name evidence="2" type="ORF">Harvfovirus12_15</name>
</gene>
<keyword evidence="1" id="KW-1133">Transmembrane helix</keyword>
<dbReference type="EMBL" id="MK072254">
    <property type="protein sequence ID" value="AYV80979.1"/>
    <property type="molecule type" value="Genomic_DNA"/>
</dbReference>
<proteinExistence type="predicted"/>
<evidence type="ECO:0000313" key="2">
    <source>
        <dbReference type="EMBL" id="AYV80979.1"/>
    </source>
</evidence>